<evidence type="ECO:0000313" key="1">
    <source>
        <dbReference type="EMBL" id="WAR04337.1"/>
    </source>
</evidence>
<dbReference type="Proteomes" id="UP001164746">
    <property type="component" value="Chromosome 5"/>
</dbReference>
<dbReference type="EMBL" id="CP111016">
    <property type="protein sequence ID" value="WAR04337.1"/>
    <property type="molecule type" value="Genomic_DNA"/>
</dbReference>
<gene>
    <name evidence="1" type="ORF">MAR_019706</name>
</gene>
<organism evidence="1 2">
    <name type="scientific">Mya arenaria</name>
    <name type="common">Soft-shell clam</name>
    <dbReference type="NCBI Taxonomy" id="6604"/>
    <lineage>
        <taxon>Eukaryota</taxon>
        <taxon>Metazoa</taxon>
        <taxon>Spiralia</taxon>
        <taxon>Lophotrochozoa</taxon>
        <taxon>Mollusca</taxon>
        <taxon>Bivalvia</taxon>
        <taxon>Autobranchia</taxon>
        <taxon>Heteroconchia</taxon>
        <taxon>Euheterodonta</taxon>
        <taxon>Imparidentia</taxon>
        <taxon>Neoheterodontei</taxon>
        <taxon>Myida</taxon>
        <taxon>Myoidea</taxon>
        <taxon>Myidae</taxon>
        <taxon>Mya</taxon>
    </lineage>
</organism>
<proteinExistence type="predicted"/>
<sequence length="71" mass="8232">MARMEAIKTGRDVMCIVKMEEIINDNLSLEVIDVIRNHTYIQLPEEREHMDINNKLGTGFPFPVHVHQAKT</sequence>
<evidence type="ECO:0000313" key="2">
    <source>
        <dbReference type="Proteomes" id="UP001164746"/>
    </source>
</evidence>
<name>A0ABY7E5U5_MYAAR</name>
<protein>
    <submittedName>
        <fullName evidence="1">Uncharacterized protein</fullName>
    </submittedName>
</protein>
<accession>A0ABY7E5U5</accession>
<keyword evidence="2" id="KW-1185">Reference proteome</keyword>
<reference evidence="1" key="1">
    <citation type="submission" date="2022-11" db="EMBL/GenBank/DDBJ databases">
        <title>Centuries of genome instability and evolution in soft-shell clam transmissible cancer (bioRxiv).</title>
        <authorList>
            <person name="Hart S.F.M."/>
            <person name="Yonemitsu M.A."/>
            <person name="Giersch R.M."/>
            <person name="Beal B.F."/>
            <person name="Arriagada G."/>
            <person name="Davis B.W."/>
            <person name="Ostrander E.A."/>
            <person name="Goff S.P."/>
            <person name="Metzger M.J."/>
        </authorList>
    </citation>
    <scope>NUCLEOTIDE SEQUENCE</scope>
    <source>
        <strain evidence="1">MELC-2E11</strain>
        <tissue evidence="1">Siphon/mantle</tissue>
    </source>
</reference>